<dbReference type="InterPro" id="IPR007038">
    <property type="entry name" value="HupE_UreJ"/>
</dbReference>
<evidence type="ECO:0000313" key="1">
    <source>
        <dbReference type="EMBL" id="UUN99841.1"/>
    </source>
</evidence>
<protein>
    <submittedName>
        <fullName evidence="1">HupE/UreJ family protein</fullName>
    </submittedName>
</protein>
<organism evidence="1 2">
    <name type="scientific">Acinetobacter bereziniae</name>
    <name type="common">Acinetobacter genomosp. 10</name>
    <dbReference type="NCBI Taxonomy" id="106648"/>
    <lineage>
        <taxon>Bacteria</taxon>
        <taxon>Pseudomonadati</taxon>
        <taxon>Pseudomonadota</taxon>
        <taxon>Gammaproteobacteria</taxon>
        <taxon>Moraxellales</taxon>
        <taxon>Moraxellaceae</taxon>
        <taxon>Acinetobacter</taxon>
    </lineage>
</organism>
<dbReference type="AlphaFoldDB" id="A0A0A8TSZ4"/>
<dbReference type="eggNOG" id="COG2370">
    <property type="taxonomic scope" value="Bacteria"/>
</dbReference>
<reference evidence="1" key="1">
    <citation type="submission" date="2022-02" db="EMBL/GenBank/DDBJ databases">
        <title>Characterization of Tn125 harboring carbapenem-resistant Acinetobacter bereziniae clinical isolates.</title>
        <authorList>
            <person name="Wong N.-K."/>
            <person name="Pan Q."/>
        </authorList>
    </citation>
    <scope>NUCLEOTIDE SEQUENCE</scope>
    <source>
        <strain evidence="1">GD03393</strain>
    </source>
</reference>
<proteinExistence type="predicted"/>
<dbReference type="STRING" id="106648.GCA_000753985_01852"/>
<dbReference type="RefSeq" id="WP_009586903.1">
    <property type="nucleotide sequence ID" value="NZ_BKMM01000025.1"/>
</dbReference>
<gene>
    <name evidence="1" type="ORF">I9054_010490</name>
</gene>
<name>A0A0A8TSZ4_ACIBZ</name>
<evidence type="ECO:0000313" key="2">
    <source>
        <dbReference type="Proteomes" id="UP000644140"/>
    </source>
</evidence>
<dbReference type="Proteomes" id="UP000644140">
    <property type="component" value="Chromosome"/>
</dbReference>
<dbReference type="PIRSF" id="PIRSF016919">
    <property type="entry name" value="HupE_UreJ"/>
    <property type="match status" value="1"/>
</dbReference>
<accession>A0A0A8TSZ4</accession>
<dbReference type="EMBL" id="CP092085">
    <property type="protein sequence ID" value="UUN99841.1"/>
    <property type="molecule type" value="Genomic_DNA"/>
</dbReference>
<dbReference type="Pfam" id="PF04955">
    <property type="entry name" value="HupE_UreJ"/>
    <property type="match status" value="1"/>
</dbReference>
<sequence length="188" mass="19732">MRLIQKSSITLIAYIPVLALAHPGHDHHTGFWAGFIHPFTGLDHLMMAIAFGVLMWTANQRWKLFGLIGLAIAMVAGFMIGSQDLIPSSVAEYGIIASLVLLAIALWTKSNQALPIVAVLLASFHGVAHGTELGQSGHASLLVLGMVTAMALIYAGGLGIGALIKKYVPYGKQIIGTLAALVAVIGLA</sequence>